<dbReference type="InterPro" id="IPR045080">
    <property type="entry name" value="BRCT_XRCC1_rpt1"/>
</dbReference>
<evidence type="ECO:0000259" key="7">
    <source>
        <dbReference type="PROSITE" id="PS50172"/>
    </source>
</evidence>
<dbReference type="Gene3D" id="3.40.50.10190">
    <property type="entry name" value="BRCT domain"/>
    <property type="match status" value="1"/>
</dbReference>
<feature type="compositionally biased region" description="Basic and acidic residues" evidence="6">
    <location>
        <begin position="329"/>
        <end position="344"/>
    </location>
</feature>
<sequence>MPGSSSDPGNGKGKRSLPSWMGSGDGGGGGGGGGGSPGKKNHAEETHKRAQAGPDFSKLLDGVVFVLSGFVNPERGRLRSQALDMGAVYRPDWSDDCTLLVCAFANTPKFRQVQSENGTIVIKEWISESHSQRKLVDIEPYLMHAGNPWRKNKVPVDSSQGDLVMVMEELGFSFDQKKPRKEHEKQPEKTHAKTPPSAATKDLIIVSFLQAGRSDAINKQFSPSKIKQWAMDDFAKTISWLESQEEKPEPNELKAIAAEGVITCLQDAIESLEQGNDISGVAEQWSFVPHVVDELVRLDREGSSLSKEQLAKLATKCKKIYQAELAHMDGGDKKGKERPGKAGTDDAEYDSDDTIEMTEEEIDLACRQFSGISSS</sequence>
<feature type="region of interest" description="Disordered" evidence="6">
    <location>
        <begin position="329"/>
        <end position="353"/>
    </location>
</feature>
<name>A0A9R1BIQ8_TRITD</name>
<keyword evidence="3" id="KW-0227">DNA damage</keyword>
<dbReference type="PROSITE" id="PS50172">
    <property type="entry name" value="BRCT"/>
    <property type="match status" value="1"/>
</dbReference>
<dbReference type="CDD" id="cd17725">
    <property type="entry name" value="BRCT_XRCC1_rpt1"/>
    <property type="match status" value="1"/>
</dbReference>
<evidence type="ECO:0000256" key="5">
    <source>
        <dbReference type="ARBA" id="ARBA00023242"/>
    </source>
</evidence>
<reference evidence="8 9" key="1">
    <citation type="submission" date="2017-09" db="EMBL/GenBank/DDBJ databases">
        <authorList>
            <consortium name="International Durum Wheat Genome Sequencing Consortium (IDWGSC)"/>
            <person name="Milanesi L."/>
        </authorList>
    </citation>
    <scope>NUCLEOTIDE SEQUENCE [LARGE SCALE GENOMIC DNA]</scope>
    <source>
        <strain evidence="9">cv. Svevo</strain>
    </source>
</reference>
<dbReference type="Proteomes" id="UP000324705">
    <property type="component" value="Chromosome 7A"/>
</dbReference>
<dbReference type="GO" id="GO:0000012">
    <property type="term" value="P:single strand break repair"/>
    <property type="evidence" value="ECO:0007669"/>
    <property type="project" value="InterPro"/>
</dbReference>
<dbReference type="Gramene" id="TRITD7Av1G025710.2">
    <property type="protein sequence ID" value="TRITD7Av1G025710.2"/>
    <property type="gene ID" value="TRITD7Av1G025710"/>
</dbReference>
<feature type="region of interest" description="Disordered" evidence="6">
    <location>
        <begin position="175"/>
        <end position="197"/>
    </location>
</feature>
<comment type="subcellular location">
    <subcellularLocation>
        <location evidence="1">Nucleus</location>
    </subcellularLocation>
</comment>
<proteinExistence type="predicted"/>
<accession>A0A9R1BIQ8</accession>
<dbReference type="GO" id="GO:0006284">
    <property type="term" value="P:base-excision repair"/>
    <property type="evidence" value="ECO:0007669"/>
    <property type="project" value="InterPro"/>
</dbReference>
<keyword evidence="5" id="KW-0539">Nucleus</keyword>
<dbReference type="OMA" id="DWITECH"/>
<feature type="domain" description="BRCT" evidence="7">
    <location>
        <begin position="55"/>
        <end position="143"/>
    </location>
</feature>
<evidence type="ECO:0000256" key="2">
    <source>
        <dbReference type="ARBA" id="ARBA00022737"/>
    </source>
</evidence>
<dbReference type="SUPFAM" id="SSF52113">
    <property type="entry name" value="BRCT domain"/>
    <property type="match status" value="1"/>
</dbReference>
<dbReference type="GO" id="GO:0006303">
    <property type="term" value="P:double-strand break repair via nonhomologous end joining"/>
    <property type="evidence" value="ECO:0007669"/>
    <property type="project" value="InterPro"/>
</dbReference>
<keyword evidence="4" id="KW-0234">DNA repair</keyword>
<dbReference type="GO" id="GO:0003684">
    <property type="term" value="F:damaged DNA binding"/>
    <property type="evidence" value="ECO:0007669"/>
    <property type="project" value="InterPro"/>
</dbReference>
<dbReference type="InterPro" id="IPR036420">
    <property type="entry name" value="BRCT_dom_sf"/>
</dbReference>
<dbReference type="SMART" id="SM00292">
    <property type="entry name" value="BRCT"/>
    <property type="match status" value="1"/>
</dbReference>
<evidence type="ECO:0000256" key="6">
    <source>
        <dbReference type="SAM" id="MobiDB-lite"/>
    </source>
</evidence>
<keyword evidence="2" id="KW-0677">Repeat</keyword>
<evidence type="ECO:0000256" key="4">
    <source>
        <dbReference type="ARBA" id="ARBA00023204"/>
    </source>
</evidence>
<protein>
    <recommendedName>
        <fullName evidence="7">BRCT domain-containing protein</fullName>
    </recommendedName>
</protein>
<dbReference type="PANTHER" id="PTHR11370:SF5">
    <property type="entry name" value="DNA REPAIR PROTEIN XRCC1"/>
    <property type="match status" value="1"/>
</dbReference>
<gene>
    <name evidence="8" type="ORF">TRITD_7Av1G025710</name>
</gene>
<feature type="compositionally biased region" description="Gly residues" evidence="6">
    <location>
        <begin position="23"/>
        <end position="37"/>
    </location>
</feature>
<dbReference type="AlphaFoldDB" id="A0A9R1BIQ8"/>
<dbReference type="PANTHER" id="PTHR11370">
    <property type="entry name" value="DNA-REPAIR PROTEIN XRCC1"/>
    <property type="match status" value="1"/>
</dbReference>
<dbReference type="InterPro" id="IPR001357">
    <property type="entry name" value="BRCT_dom"/>
</dbReference>
<dbReference type="GO" id="GO:0005634">
    <property type="term" value="C:nucleus"/>
    <property type="evidence" value="ECO:0007669"/>
    <property type="project" value="UniProtKB-SubCell"/>
</dbReference>
<keyword evidence="9" id="KW-1185">Reference proteome</keyword>
<dbReference type="Pfam" id="PF00533">
    <property type="entry name" value="BRCT"/>
    <property type="match status" value="1"/>
</dbReference>
<feature type="compositionally biased region" description="Basic and acidic residues" evidence="6">
    <location>
        <begin position="175"/>
        <end position="191"/>
    </location>
</feature>
<evidence type="ECO:0000256" key="3">
    <source>
        <dbReference type="ARBA" id="ARBA00022763"/>
    </source>
</evidence>
<organism evidence="8 9">
    <name type="scientific">Triticum turgidum subsp. durum</name>
    <name type="common">Durum wheat</name>
    <name type="synonym">Triticum durum</name>
    <dbReference type="NCBI Taxonomy" id="4567"/>
    <lineage>
        <taxon>Eukaryota</taxon>
        <taxon>Viridiplantae</taxon>
        <taxon>Streptophyta</taxon>
        <taxon>Embryophyta</taxon>
        <taxon>Tracheophyta</taxon>
        <taxon>Spermatophyta</taxon>
        <taxon>Magnoliopsida</taxon>
        <taxon>Liliopsida</taxon>
        <taxon>Poales</taxon>
        <taxon>Poaceae</taxon>
        <taxon>BOP clade</taxon>
        <taxon>Pooideae</taxon>
        <taxon>Triticodae</taxon>
        <taxon>Triticeae</taxon>
        <taxon>Triticinae</taxon>
        <taxon>Triticum</taxon>
    </lineage>
</organism>
<evidence type="ECO:0000313" key="8">
    <source>
        <dbReference type="EMBL" id="VAI69837.1"/>
    </source>
</evidence>
<feature type="region of interest" description="Disordered" evidence="6">
    <location>
        <begin position="1"/>
        <end position="53"/>
    </location>
</feature>
<dbReference type="EMBL" id="LT934123">
    <property type="protein sequence ID" value="VAI69837.1"/>
    <property type="molecule type" value="Genomic_DNA"/>
</dbReference>
<evidence type="ECO:0000313" key="9">
    <source>
        <dbReference type="Proteomes" id="UP000324705"/>
    </source>
</evidence>
<evidence type="ECO:0000256" key="1">
    <source>
        <dbReference type="ARBA" id="ARBA00004123"/>
    </source>
</evidence>